<dbReference type="OrthoDB" id="10478116at2759"/>
<proteinExistence type="predicted"/>
<dbReference type="AlphaFoldDB" id="A0A1G4B9K8"/>
<feature type="non-terminal residue" evidence="1">
    <location>
        <position position="1"/>
    </location>
</feature>
<dbReference type="GeneID" id="34559737"/>
<evidence type="ECO:0000313" key="1">
    <source>
        <dbReference type="EMBL" id="OHE98073.1"/>
    </source>
</evidence>
<keyword evidence="2" id="KW-1185">Reference proteome</keyword>
<comment type="caution">
    <text evidence="1">The sequence shown here is derived from an EMBL/GenBank/DDBJ whole genome shotgun (WGS) entry which is preliminary data.</text>
</comment>
<gene>
    <name evidence="1" type="ORF">CORC01_06587</name>
</gene>
<dbReference type="RefSeq" id="XP_022475225.1">
    <property type="nucleotide sequence ID" value="XM_022618227.1"/>
</dbReference>
<reference evidence="1 2" key="1">
    <citation type="submission" date="2016-09" db="EMBL/GenBank/DDBJ databases">
        <authorList>
            <person name="Capua I."/>
            <person name="De Benedictis P."/>
            <person name="Joannis T."/>
            <person name="Lombin L.H."/>
            <person name="Cattoli G."/>
        </authorList>
    </citation>
    <scope>NUCLEOTIDE SEQUENCE [LARGE SCALE GENOMIC DNA]</scope>
    <source>
        <strain evidence="1 2">IMI 309357</strain>
    </source>
</reference>
<evidence type="ECO:0000313" key="2">
    <source>
        <dbReference type="Proteomes" id="UP000176998"/>
    </source>
</evidence>
<accession>A0A1G4B9K8</accession>
<protein>
    <submittedName>
        <fullName evidence="1">Uncharacterized protein</fullName>
    </submittedName>
</protein>
<dbReference type="EMBL" id="MJBS01000050">
    <property type="protein sequence ID" value="OHE98073.1"/>
    <property type="molecule type" value="Genomic_DNA"/>
</dbReference>
<organism evidence="1 2">
    <name type="scientific">Colletotrichum orchidophilum</name>
    <dbReference type="NCBI Taxonomy" id="1209926"/>
    <lineage>
        <taxon>Eukaryota</taxon>
        <taxon>Fungi</taxon>
        <taxon>Dikarya</taxon>
        <taxon>Ascomycota</taxon>
        <taxon>Pezizomycotina</taxon>
        <taxon>Sordariomycetes</taxon>
        <taxon>Hypocreomycetidae</taxon>
        <taxon>Glomerellales</taxon>
        <taxon>Glomerellaceae</taxon>
        <taxon>Colletotrichum</taxon>
    </lineage>
</organism>
<name>A0A1G4B9K8_9PEZI</name>
<dbReference type="Proteomes" id="UP000176998">
    <property type="component" value="Unassembled WGS sequence"/>
</dbReference>
<sequence length="145" mass="16972">SRYGLQVLARCKQRNLDFSTVRFHNVPVSRLLRQDRSYDRLWDYYEKHVTIMTPFQCTVLKGLDSTVCLLLKNGFQKGSLLDRCIWRCLLFLNVQIDEPEHEADENNHSFDCEHIAAATGLLTVMVRYRGVSVVEAHPYGRKRRL</sequence>